<feature type="domain" description="NAD-dependent epimerase/dehydratase" evidence="3">
    <location>
        <begin position="4"/>
        <end position="253"/>
    </location>
</feature>
<keyword evidence="5" id="KW-1185">Reference proteome</keyword>
<dbReference type="Gene3D" id="3.40.50.720">
    <property type="entry name" value="NAD(P)-binding Rossmann-like Domain"/>
    <property type="match status" value="1"/>
</dbReference>
<comment type="caution">
    <text evidence="4">The sequence shown here is derived from an EMBL/GenBank/DDBJ whole genome shotgun (WGS) entry which is preliminary data.</text>
</comment>
<keyword evidence="1" id="KW-0560">Oxidoreductase</keyword>
<proteinExistence type="inferred from homology"/>
<evidence type="ECO:0000256" key="2">
    <source>
        <dbReference type="ARBA" id="ARBA00023445"/>
    </source>
</evidence>
<dbReference type="PANTHER" id="PTHR10366:SF564">
    <property type="entry name" value="STEROL-4-ALPHA-CARBOXYLATE 3-DEHYDROGENASE, DECARBOXYLATING"/>
    <property type="match status" value="1"/>
</dbReference>
<dbReference type="EMBL" id="JBBJBU010000012">
    <property type="protein sequence ID" value="KAK7203254.1"/>
    <property type="molecule type" value="Genomic_DNA"/>
</dbReference>
<protein>
    <recommendedName>
        <fullName evidence="3">NAD-dependent epimerase/dehydratase domain-containing protein</fullName>
    </recommendedName>
</protein>
<dbReference type="SUPFAM" id="SSF51735">
    <property type="entry name" value="NAD(P)-binding Rossmann-fold domains"/>
    <property type="match status" value="1"/>
</dbReference>
<dbReference type="CDD" id="cd05227">
    <property type="entry name" value="AR_SDR_e"/>
    <property type="match status" value="1"/>
</dbReference>
<name>A0ABR1F073_9ASCO</name>
<evidence type="ECO:0000256" key="1">
    <source>
        <dbReference type="ARBA" id="ARBA00023002"/>
    </source>
</evidence>
<dbReference type="Pfam" id="PF01370">
    <property type="entry name" value="Epimerase"/>
    <property type="match status" value="1"/>
</dbReference>
<evidence type="ECO:0000313" key="4">
    <source>
        <dbReference type="EMBL" id="KAK7203254.1"/>
    </source>
</evidence>
<evidence type="ECO:0000259" key="3">
    <source>
        <dbReference type="Pfam" id="PF01370"/>
    </source>
</evidence>
<evidence type="ECO:0000313" key="5">
    <source>
        <dbReference type="Proteomes" id="UP001498771"/>
    </source>
</evidence>
<comment type="similarity">
    <text evidence="2">Belongs to the NAD(P)-dependent epimerase/dehydratase family. Dihydroflavonol-4-reductase subfamily.</text>
</comment>
<dbReference type="RefSeq" id="XP_064766287.1">
    <property type="nucleotide sequence ID" value="XM_064915365.1"/>
</dbReference>
<reference evidence="4 5" key="1">
    <citation type="submission" date="2024-03" db="EMBL/GenBank/DDBJ databases">
        <title>Genome-scale model development and genomic sequencing of the oleaginous clade Lipomyces.</title>
        <authorList>
            <consortium name="Lawrence Berkeley National Laboratory"/>
            <person name="Czajka J.J."/>
            <person name="Han Y."/>
            <person name="Kim J."/>
            <person name="Mondo S.J."/>
            <person name="Hofstad B.A."/>
            <person name="Robles A."/>
            <person name="Haridas S."/>
            <person name="Riley R."/>
            <person name="LaButti K."/>
            <person name="Pangilinan J."/>
            <person name="Andreopoulos W."/>
            <person name="Lipzen A."/>
            <person name="Yan J."/>
            <person name="Wang M."/>
            <person name="Ng V."/>
            <person name="Grigoriev I.V."/>
            <person name="Spatafora J.W."/>
            <person name="Magnuson J.K."/>
            <person name="Baker S.E."/>
            <person name="Pomraning K.R."/>
        </authorList>
    </citation>
    <scope>NUCLEOTIDE SEQUENCE [LARGE SCALE GENOMIC DNA]</scope>
    <source>
        <strain evidence="4 5">Phaff 52-87</strain>
    </source>
</reference>
<dbReference type="InterPro" id="IPR001509">
    <property type="entry name" value="Epimerase_deHydtase"/>
</dbReference>
<dbReference type="PANTHER" id="PTHR10366">
    <property type="entry name" value="NAD DEPENDENT EPIMERASE/DEHYDRATASE"/>
    <property type="match status" value="1"/>
</dbReference>
<accession>A0ABR1F073</accession>
<gene>
    <name evidence="4" type="ORF">BZA70DRAFT_73155</name>
</gene>
<organism evidence="4 5">
    <name type="scientific">Myxozyma melibiosi</name>
    <dbReference type="NCBI Taxonomy" id="54550"/>
    <lineage>
        <taxon>Eukaryota</taxon>
        <taxon>Fungi</taxon>
        <taxon>Dikarya</taxon>
        <taxon>Ascomycota</taxon>
        <taxon>Saccharomycotina</taxon>
        <taxon>Lipomycetes</taxon>
        <taxon>Lipomycetales</taxon>
        <taxon>Lipomycetaceae</taxon>
        <taxon>Myxozyma</taxon>
    </lineage>
</organism>
<dbReference type="GeneID" id="90040877"/>
<dbReference type="InterPro" id="IPR036291">
    <property type="entry name" value="NAD(P)-bd_dom_sf"/>
</dbReference>
<dbReference type="InterPro" id="IPR050425">
    <property type="entry name" value="NAD(P)_dehydrat-like"/>
</dbReference>
<dbReference type="Proteomes" id="UP001498771">
    <property type="component" value="Unassembled WGS sequence"/>
</dbReference>
<sequence length="330" mass="37063">MAKVLLTGASGFLAGWVLRYLLEKDYSVVATVRFQEKADYLKSLYPNKDLTFILVPDMSEPTAFDEAVKGVDYVVHTASPFHFKINDPVKDMLDPAIKGTTNILASVNKYGPQVKKVVITSSFAAIQDYSKGARPGHVYDETQWNPATWEEACTLDPHFTYCASKAFSEKAAWDFMEKEKPSFPLTTITPPMILGPMLHDVSPETINTSSSVVYSLMKVEGKTIPPTRVPVWVDVRNVAMAHVLALDNPVTDNQRYLVSAGNITWEQICIYLRKAFPELEGKVPTIPDESEEKEFFSTDNTKSIKDMGIEYISLEQSIYDLAKQLIDWVK</sequence>